<keyword evidence="1" id="KW-0732">Signal</keyword>
<accession>A0A9W5S2V6</accession>
<dbReference type="InterPro" id="IPR001223">
    <property type="entry name" value="Glyco_hydro18_cat"/>
</dbReference>
<dbReference type="EMBL" id="JFHU01000073">
    <property type="protein sequence ID" value="EXX90149.1"/>
    <property type="molecule type" value="Genomic_DNA"/>
</dbReference>
<evidence type="ECO:0000313" key="4">
    <source>
        <dbReference type="Proteomes" id="UP000053750"/>
    </source>
</evidence>
<dbReference type="Gene3D" id="3.10.50.10">
    <property type="match status" value="1"/>
</dbReference>
<evidence type="ECO:0000256" key="1">
    <source>
        <dbReference type="SAM" id="SignalP"/>
    </source>
</evidence>
<dbReference type="Proteomes" id="UP000053750">
    <property type="component" value="Unassembled WGS sequence"/>
</dbReference>
<keyword evidence="4" id="KW-1185">Reference proteome</keyword>
<dbReference type="OrthoDB" id="9775889at2"/>
<gene>
    <name evidence="3" type="ORF">BG53_14065</name>
</gene>
<dbReference type="GO" id="GO:0005975">
    <property type="term" value="P:carbohydrate metabolic process"/>
    <property type="evidence" value="ECO:0007669"/>
    <property type="project" value="InterPro"/>
</dbReference>
<name>A0A9W5S2V6_9BACL</name>
<dbReference type="SUPFAM" id="SSF51445">
    <property type="entry name" value="(Trans)glycosidases"/>
    <property type="match status" value="1"/>
</dbReference>
<keyword evidence="3" id="KW-0378">Hydrolase</keyword>
<dbReference type="Gene3D" id="3.20.20.80">
    <property type="entry name" value="Glycosidases"/>
    <property type="match status" value="1"/>
</dbReference>
<dbReference type="InterPro" id="IPR017853">
    <property type="entry name" value="GH"/>
</dbReference>
<dbReference type="InterPro" id="IPR011583">
    <property type="entry name" value="Chitinase_II/V-like_cat"/>
</dbReference>
<evidence type="ECO:0000313" key="3">
    <source>
        <dbReference type="EMBL" id="EXX90149.1"/>
    </source>
</evidence>
<dbReference type="AlphaFoldDB" id="A0A9W5S2V6"/>
<dbReference type="Pfam" id="PF00704">
    <property type="entry name" value="Glyco_hydro_18"/>
    <property type="match status" value="1"/>
</dbReference>
<dbReference type="RefSeq" id="WP_036579697.1">
    <property type="nucleotide sequence ID" value="NZ_KK082127.1"/>
</dbReference>
<feature type="domain" description="GH18" evidence="2">
    <location>
        <begin position="324"/>
        <end position="638"/>
    </location>
</feature>
<reference evidence="3 4" key="1">
    <citation type="submission" date="2014-02" db="EMBL/GenBank/DDBJ databases">
        <title>Genome sequence of Paenibacillus darwinianus reveals adaptive mechanisms for survival in Antarctic soils.</title>
        <authorList>
            <person name="Dsouza M."/>
            <person name="Taylor M.W."/>
            <person name="Turner S.J."/>
            <person name="Aislabie J."/>
        </authorList>
    </citation>
    <scope>NUCLEOTIDE SEQUENCE [LARGE SCALE GENOMIC DNA]</scope>
    <source>
        <strain evidence="3 4">CE1</strain>
    </source>
</reference>
<dbReference type="SMART" id="SM00636">
    <property type="entry name" value="Glyco_18"/>
    <property type="match status" value="1"/>
</dbReference>
<organism evidence="3 4">
    <name type="scientific">Paenibacillus darwinianus</name>
    <dbReference type="NCBI Taxonomy" id="1380763"/>
    <lineage>
        <taxon>Bacteria</taxon>
        <taxon>Bacillati</taxon>
        <taxon>Bacillota</taxon>
        <taxon>Bacilli</taxon>
        <taxon>Bacillales</taxon>
        <taxon>Paenibacillaceae</taxon>
        <taxon>Paenibacillus</taxon>
    </lineage>
</organism>
<dbReference type="PROSITE" id="PS51910">
    <property type="entry name" value="GH18_2"/>
    <property type="match status" value="1"/>
</dbReference>
<proteinExistence type="predicted"/>
<protein>
    <submittedName>
        <fullName evidence="3">Glycoside hydrolase family 18</fullName>
    </submittedName>
</protein>
<feature type="chain" id="PRO_5040737716" evidence="1">
    <location>
        <begin position="27"/>
        <end position="638"/>
    </location>
</feature>
<comment type="caution">
    <text evidence="3">The sequence shown here is derived from an EMBL/GenBank/DDBJ whole genome shotgun (WGS) entry which is preliminary data.</text>
</comment>
<dbReference type="GO" id="GO:0008061">
    <property type="term" value="F:chitin binding"/>
    <property type="evidence" value="ECO:0007669"/>
    <property type="project" value="InterPro"/>
</dbReference>
<dbReference type="InterPro" id="IPR029070">
    <property type="entry name" value="Chitinase_insertion_sf"/>
</dbReference>
<dbReference type="GO" id="GO:0016787">
    <property type="term" value="F:hydrolase activity"/>
    <property type="evidence" value="ECO:0007669"/>
    <property type="project" value="UniProtKB-KW"/>
</dbReference>
<feature type="signal peptide" evidence="1">
    <location>
        <begin position="1"/>
        <end position="26"/>
    </location>
</feature>
<evidence type="ECO:0000259" key="2">
    <source>
        <dbReference type="PROSITE" id="PS51910"/>
    </source>
</evidence>
<dbReference type="PANTHER" id="PTHR46066">
    <property type="entry name" value="CHITINASE DOMAIN-CONTAINING PROTEIN 1 FAMILY MEMBER"/>
    <property type="match status" value="1"/>
</dbReference>
<dbReference type="PANTHER" id="PTHR46066:SF2">
    <property type="entry name" value="CHITINASE DOMAIN-CONTAINING PROTEIN 1"/>
    <property type="match status" value="1"/>
</dbReference>
<sequence length="638" mass="71667">MNNRIKLGLALLLTVQAGLTAASAYAAPDADRMTKFRVYQNEKALREFATESQAVAYAKSFRYSRVEKIADRQWVWDNFPRYELYQNGATSDKWEYRTYAEALRIAKTMTNVHIRDLEQPGWVYSRYARYRVYQGDRTLPKWSFLTIAEAKKEAKFYGNIHIMDTVTNQWIWDNLTAAQKEGERRKTAIYQINADGMPTGGDGYSFLLDAIRAAASVPNSEVMNTVTGQIVHSNVPAYQVTQNGNDVRRFFGLDNAIAYAKTLTGAEIVKNGLVWWTNIPYLQVMQGDKLVRYFHTKKGALAFAKGYDSARIVTERGTTIWDNLRELLYLGWNGTSKRDTILSHVANTQGLDIDSPTWFELADATGKLTDTSDASVVAELQAKGTQVMPLVHNQFDSKLTSAFLADAAAQKSFIDALVGKLAEIGANGVNLDFEAMAGADRDRYTAFVSDLAAAARLRGLSISIDLPRGDIKWNSRTAYDHEKLAALVDHVVIMAYDQYWKGSDAPGSVSGLEWAEQGILDFLSYGIPRTKLMLGVPFYVREWKLDGTGKLLENRAILMKDVPALLASVKAKAEFDSRFGQTKYTYVKDGFQYIFWAETPQTTLARIDLAKKYDLAGVAAWRLGYEPAELWTSMLQKK</sequence>